<dbReference type="GO" id="GO:0005524">
    <property type="term" value="F:ATP binding"/>
    <property type="evidence" value="ECO:0007669"/>
    <property type="project" value="UniProtKB-KW"/>
</dbReference>
<reference evidence="4 5" key="1">
    <citation type="submission" date="2020-06" db="EMBL/GenBank/DDBJ databases">
        <title>Methanolobus halotolerans sp. nov., isolated from a saline lake Tus in Siberia.</title>
        <authorList>
            <person name="Shen Y."/>
            <person name="Chen S.-C."/>
            <person name="Lai M.-C."/>
            <person name="Huang H.-H."/>
            <person name="Chiu H.-H."/>
            <person name="Tang S.-L."/>
            <person name="Rogozin D.Y."/>
            <person name="Degermendzhy A.G."/>
        </authorList>
    </citation>
    <scope>NUCLEOTIDE SEQUENCE [LARGE SCALE GENOMIC DNA]</scope>
    <source>
        <strain evidence="4 5">DSM 21339</strain>
    </source>
</reference>
<name>A0A7D5I617_9EURY</name>
<dbReference type="EMBL" id="CP058215">
    <property type="protein sequence ID" value="QLC50944.1"/>
    <property type="molecule type" value="Genomic_DNA"/>
</dbReference>
<dbReference type="SUPFAM" id="SSF52540">
    <property type="entry name" value="P-loop containing nucleoside triphosphate hydrolases"/>
    <property type="match status" value="1"/>
</dbReference>
<evidence type="ECO:0000313" key="5">
    <source>
        <dbReference type="Proteomes" id="UP000509594"/>
    </source>
</evidence>
<evidence type="ECO:0000256" key="2">
    <source>
        <dbReference type="ARBA" id="ARBA00022840"/>
    </source>
</evidence>
<organism evidence="4 5">
    <name type="scientific">Methanolobus zinderi</name>
    <dbReference type="NCBI Taxonomy" id="536044"/>
    <lineage>
        <taxon>Archaea</taxon>
        <taxon>Methanobacteriati</taxon>
        <taxon>Methanobacteriota</taxon>
        <taxon>Stenosarchaea group</taxon>
        <taxon>Methanomicrobia</taxon>
        <taxon>Methanosarcinales</taxon>
        <taxon>Methanosarcinaceae</taxon>
        <taxon>Methanolobus</taxon>
    </lineage>
</organism>
<gene>
    <name evidence="4" type="ORF">HWN40_12240</name>
</gene>
<dbReference type="PANTHER" id="PTHR43637:SF1">
    <property type="entry name" value="UPF0273 PROTEIN TM_0370"/>
    <property type="match status" value="1"/>
</dbReference>
<dbReference type="Gene3D" id="3.40.50.300">
    <property type="entry name" value="P-loop containing nucleotide triphosphate hydrolases"/>
    <property type="match status" value="1"/>
</dbReference>
<sequence length="267" mass="30415">MARIPTGIPGFDELIEGGFIENDVVLLIGGPGAGKSTFGAQYLYEGITSYNEPGVYITFEETPARIMRNMWRHGWDLERLIKEDKLRIVRADPIAYGRYIEKNRDPESAKETDTTTIETVLRQIYASVQEIGAKRLFIDSMTSLKISPDPVNVRYIILEFIKNIESFDCTTLITSEIHRETNYFSVEEYLAEGVICLKVFRIGGERIRAIEILKMRGTKHDEVLRPYVMSDNGIFVYSSQSVIGKEADVFSTELFNSRGTLDETELR</sequence>
<evidence type="ECO:0000256" key="1">
    <source>
        <dbReference type="ARBA" id="ARBA00022741"/>
    </source>
</evidence>
<dbReference type="InterPro" id="IPR027417">
    <property type="entry name" value="P-loop_NTPase"/>
</dbReference>
<dbReference type="PRINTS" id="PR01874">
    <property type="entry name" value="DNAREPAIRADA"/>
</dbReference>
<dbReference type="CDD" id="cd01124">
    <property type="entry name" value="KaiC-like"/>
    <property type="match status" value="1"/>
</dbReference>
<keyword evidence="2" id="KW-0067">ATP-binding</keyword>
<dbReference type="Proteomes" id="UP000509594">
    <property type="component" value="Chromosome"/>
</dbReference>
<keyword evidence="5" id="KW-1185">Reference proteome</keyword>
<evidence type="ECO:0000313" key="4">
    <source>
        <dbReference type="EMBL" id="QLC50944.1"/>
    </source>
</evidence>
<dbReference type="PANTHER" id="PTHR43637">
    <property type="entry name" value="UPF0273 PROTEIN TM_0370"/>
    <property type="match status" value="1"/>
</dbReference>
<proteinExistence type="predicted"/>
<protein>
    <submittedName>
        <fullName evidence="4">AAA family ATPase</fullName>
    </submittedName>
</protein>
<feature type="domain" description="KaiC" evidence="3">
    <location>
        <begin position="2"/>
        <end position="250"/>
    </location>
</feature>
<dbReference type="PROSITE" id="PS51146">
    <property type="entry name" value="KAIC"/>
    <property type="match status" value="1"/>
</dbReference>
<dbReference type="GeneID" id="55822457"/>
<dbReference type="AlphaFoldDB" id="A0A7D5I617"/>
<dbReference type="InterPro" id="IPR014774">
    <property type="entry name" value="KaiC-like_dom"/>
</dbReference>
<dbReference type="KEGG" id="mzi:HWN40_12240"/>
<keyword evidence="1" id="KW-0547">Nucleotide-binding</keyword>
<dbReference type="InterPro" id="IPR010624">
    <property type="entry name" value="KaiC_dom"/>
</dbReference>
<evidence type="ECO:0000259" key="3">
    <source>
        <dbReference type="PROSITE" id="PS51146"/>
    </source>
</evidence>
<accession>A0A7D5I617</accession>
<dbReference type="Pfam" id="PF06745">
    <property type="entry name" value="ATPase"/>
    <property type="match status" value="1"/>
</dbReference>
<dbReference type="OrthoDB" id="27015at2157"/>
<dbReference type="RefSeq" id="WP_176965999.1">
    <property type="nucleotide sequence ID" value="NZ_CP058215.1"/>
</dbReference>